<dbReference type="GO" id="GO:0006355">
    <property type="term" value="P:regulation of DNA-templated transcription"/>
    <property type="evidence" value="ECO:0007669"/>
    <property type="project" value="InterPro"/>
</dbReference>
<evidence type="ECO:0000256" key="4">
    <source>
        <dbReference type="ARBA" id="ARBA00023242"/>
    </source>
</evidence>
<evidence type="ECO:0000256" key="2">
    <source>
        <dbReference type="ARBA" id="ARBA00023015"/>
    </source>
</evidence>
<comment type="subcellular location">
    <subcellularLocation>
        <location evidence="1">Nucleus</location>
    </subcellularLocation>
</comment>
<feature type="domain" description="CCT" evidence="5">
    <location>
        <begin position="27"/>
        <end position="66"/>
    </location>
</feature>
<evidence type="ECO:0000256" key="1">
    <source>
        <dbReference type="ARBA" id="ARBA00004123"/>
    </source>
</evidence>
<dbReference type="InterPro" id="IPR045280">
    <property type="entry name" value="TIFY-like"/>
</dbReference>
<dbReference type="InterPro" id="IPR010402">
    <property type="entry name" value="CCT_domain"/>
</dbReference>
<evidence type="ECO:0000313" key="7">
    <source>
        <dbReference type="Proteomes" id="UP000631114"/>
    </source>
</evidence>
<dbReference type="PANTHER" id="PTHR46125:SF7">
    <property type="entry name" value="GATA TRANSCRIPTION FACTOR 19-LIKE ISOFORM X1"/>
    <property type="match status" value="1"/>
</dbReference>
<dbReference type="EMBL" id="JADFTS010000004">
    <property type="protein sequence ID" value="KAF9610474.1"/>
    <property type="molecule type" value="Genomic_DNA"/>
</dbReference>
<protein>
    <recommendedName>
        <fullName evidence="5">CCT domain-containing protein</fullName>
    </recommendedName>
</protein>
<name>A0A835I4R6_9MAGN</name>
<keyword evidence="7" id="KW-1185">Reference proteome</keyword>
<dbReference type="Pfam" id="PF06203">
    <property type="entry name" value="CCT"/>
    <property type="match status" value="1"/>
</dbReference>
<proteinExistence type="predicted"/>
<keyword evidence="4" id="KW-0539">Nucleus</keyword>
<accession>A0A835I4R6</accession>
<reference evidence="6 7" key="1">
    <citation type="submission" date="2020-10" db="EMBL/GenBank/DDBJ databases">
        <title>The Coptis chinensis genome and diversification of protoberbering-type alkaloids.</title>
        <authorList>
            <person name="Wang B."/>
            <person name="Shu S."/>
            <person name="Song C."/>
            <person name="Liu Y."/>
        </authorList>
    </citation>
    <scope>NUCLEOTIDE SEQUENCE [LARGE SCALE GENOMIC DNA]</scope>
    <source>
        <strain evidence="6">HL-2020</strain>
        <tissue evidence="6">Leaf</tissue>
    </source>
</reference>
<keyword evidence="2" id="KW-0805">Transcription regulation</keyword>
<evidence type="ECO:0000259" key="5">
    <source>
        <dbReference type="Pfam" id="PF06203"/>
    </source>
</evidence>
<organism evidence="6 7">
    <name type="scientific">Coptis chinensis</name>
    <dbReference type="NCBI Taxonomy" id="261450"/>
    <lineage>
        <taxon>Eukaryota</taxon>
        <taxon>Viridiplantae</taxon>
        <taxon>Streptophyta</taxon>
        <taxon>Embryophyta</taxon>
        <taxon>Tracheophyta</taxon>
        <taxon>Spermatophyta</taxon>
        <taxon>Magnoliopsida</taxon>
        <taxon>Ranunculales</taxon>
        <taxon>Ranunculaceae</taxon>
        <taxon>Coptidoideae</taxon>
        <taxon>Coptis</taxon>
    </lineage>
</organism>
<comment type="caution">
    <text evidence="6">The sequence shown here is derived from an EMBL/GenBank/DDBJ whole genome shotgun (WGS) entry which is preliminary data.</text>
</comment>
<gene>
    <name evidence="6" type="ORF">IFM89_022438</name>
</gene>
<dbReference type="AlphaFoldDB" id="A0A835I4R6"/>
<dbReference type="GO" id="GO:0005634">
    <property type="term" value="C:nucleus"/>
    <property type="evidence" value="ECO:0007669"/>
    <property type="project" value="UniProtKB-SubCell"/>
</dbReference>
<keyword evidence="3" id="KW-0804">Transcription</keyword>
<dbReference type="Proteomes" id="UP000631114">
    <property type="component" value="Unassembled WGS sequence"/>
</dbReference>
<dbReference type="PANTHER" id="PTHR46125">
    <property type="entry name" value="GATA TRANSCRIPTION FACTOR 28"/>
    <property type="match status" value="1"/>
</dbReference>
<evidence type="ECO:0000313" key="6">
    <source>
        <dbReference type="EMBL" id="KAF9610474.1"/>
    </source>
</evidence>
<evidence type="ECO:0000256" key="3">
    <source>
        <dbReference type="ARBA" id="ARBA00023163"/>
    </source>
</evidence>
<sequence>MAVPTADLPFRMDGLDDEILHEEQVRSLVRFGEKRKELCCDKKIRYNCGKEVPQRMHHKNGQFVSSAEEITAASNLDSPQSSFQYKSWSCTENGEHKCQYCGILELVKILLLQCVAGQLDGQGFCVMHVD</sequence>